<feature type="signal peptide" evidence="2">
    <location>
        <begin position="1"/>
        <end position="23"/>
    </location>
</feature>
<keyword evidence="1" id="KW-0812">Transmembrane</keyword>
<dbReference type="KEGG" id="dbc:MFMK1_000413"/>
<dbReference type="AlphaFoldDB" id="A0AAU0UL80"/>
<dbReference type="SUPFAM" id="SSF52317">
    <property type="entry name" value="Class I glutamine amidotransferase-like"/>
    <property type="match status" value="1"/>
</dbReference>
<dbReference type="Proteomes" id="UP001329915">
    <property type="component" value="Chromosome"/>
</dbReference>
<accession>A0AAU0UL80</accession>
<proteinExistence type="predicted"/>
<evidence type="ECO:0000313" key="3">
    <source>
        <dbReference type="EMBL" id="WRO20629.1"/>
    </source>
</evidence>
<gene>
    <name evidence="3" type="ORF">MFMK1_000413</name>
</gene>
<sequence length="785" mass="85324">MRKIYSVIIAVLLVLLFINTAHADVENDLTMRVEAGFQKEAQVGSWVPITVYLENNGEKNLKGQVILKQAQRLPVSYTRSVVIAAGAKKKLDFFIPLGRNIPTTTSGVASNNGTTAVFQSNAGELVEEVELFITSPNTVNIAAVARQNSLNYLNGINLIDPGKTQVAYMMPDQIYSYSQVLGNFKVIVINDADTSVFKGEQLSALKHWLTKGGTLILGGGPNWRNVMSGMPQEWLPVEPLETVMLTQLSSLAVYGDENPAVNQPIPAAKGNLRTDARVLASEGGVPLLAAKDVGRGTVIFSSLDLALEPLLSWRGSGKMWQEILKAGVSVPVSAKGRAMSMGSADVNSSIFRALQQLSALELPGVMLVLAVMVLYLLLIGVVNYWVLRRLDRRDWAWVTIPLLVVFFTSGIYLVGSKGRGDVISSNVSVIALEDNNTAWGQFYTGVFAPSRADYNISVSDTVLPLIEGPGYYGPGEGRTTAVSWQQGKTTVSFEHMPIWSMRSMMYEQPLNINGGIDSQLAISGGNIEGTVTNNTDETFTEAVLFTAQADVVKLGKLAPGQTVKVKITTSPFSGQRGPAISYELADKIWAFGRTQNSKAGQYRMILDGMFGYEGSLEPSGLNFLSWNESPLHEVEINGAVPEQRKDLNMYYAPVSFDLVSQDYSLPAGLVNGEMYATEGNNIDVNPDGVHFQAGSVYYRLNLPQAISAGAEKAVLYLQGEPGLTVSVYNAQSEKWEEHGLKGTEIILEDIKPYLSNGQVKVKITNSSKNHSFFQGMTISIDGVDK</sequence>
<dbReference type="InterPro" id="IPR029062">
    <property type="entry name" value="Class_I_gatase-like"/>
</dbReference>
<keyword evidence="1" id="KW-1133">Transmembrane helix</keyword>
<name>A0AAU0UL80_9FIRM</name>
<keyword evidence="4" id="KW-1185">Reference proteome</keyword>
<feature type="chain" id="PRO_5043457061" evidence="2">
    <location>
        <begin position="24"/>
        <end position="785"/>
    </location>
</feature>
<reference evidence="3 4" key="1">
    <citation type="submission" date="2023-04" db="EMBL/GenBank/DDBJ databases">
        <authorList>
            <person name="Hsu D."/>
        </authorList>
    </citation>
    <scope>NUCLEOTIDE SEQUENCE [LARGE SCALE GENOMIC DNA]</scope>
    <source>
        <strain evidence="3 4">MK1</strain>
    </source>
</reference>
<feature type="transmembrane region" description="Helical" evidence="1">
    <location>
        <begin position="364"/>
        <end position="386"/>
    </location>
</feature>
<keyword evidence="1" id="KW-0472">Membrane</keyword>
<keyword evidence="2" id="KW-0732">Signal</keyword>
<organism evidence="3 4">
    <name type="scientific">Metallumcola ferriviriculae</name>
    <dbReference type="NCBI Taxonomy" id="3039180"/>
    <lineage>
        <taxon>Bacteria</taxon>
        <taxon>Bacillati</taxon>
        <taxon>Bacillota</taxon>
        <taxon>Clostridia</taxon>
        <taxon>Neomoorellales</taxon>
        <taxon>Desulfitibacteraceae</taxon>
        <taxon>Metallumcola</taxon>
    </lineage>
</organism>
<dbReference type="Gene3D" id="3.40.50.880">
    <property type="match status" value="1"/>
</dbReference>
<evidence type="ECO:0000256" key="2">
    <source>
        <dbReference type="SAM" id="SignalP"/>
    </source>
</evidence>
<evidence type="ECO:0000256" key="1">
    <source>
        <dbReference type="SAM" id="Phobius"/>
    </source>
</evidence>
<feature type="transmembrane region" description="Helical" evidence="1">
    <location>
        <begin position="395"/>
        <end position="415"/>
    </location>
</feature>
<protein>
    <submittedName>
        <fullName evidence="3">Uncharacterized protein</fullName>
    </submittedName>
</protein>
<evidence type="ECO:0000313" key="4">
    <source>
        <dbReference type="Proteomes" id="UP001329915"/>
    </source>
</evidence>
<dbReference type="EMBL" id="CP121694">
    <property type="protein sequence ID" value="WRO20629.1"/>
    <property type="molecule type" value="Genomic_DNA"/>
</dbReference>
<dbReference type="RefSeq" id="WP_366923518.1">
    <property type="nucleotide sequence ID" value="NZ_CP121694.1"/>
</dbReference>